<reference evidence="1 2" key="2">
    <citation type="journal article" date="2012" name="J. Bacteriol.">
        <title>Complete genome sequences of Desulfosporosinus orientis DSM765T, Desulfosporosinus youngiae DSM17734T, Desulfosporosinus meridiei DSM13257T, and Desulfosporosinus acidiphilus DSM22704T.</title>
        <authorList>
            <person name="Pester M."/>
            <person name="Brambilla E."/>
            <person name="Alazard D."/>
            <person name="Rattei T."/>
            <person name="Weinmaier T."/>
            <person name="Han J."/>
            <person name="Lucas S."/>
            <person name="Lapidus A."/>
            <person name="Cheng J.F."/>
            <person name="Goodwin L."/>
            <person name="Pitluck S."/>
            <person name="Peters L."/>
            <person name="Ovchinnikova G."/>
            <person name="Teshima H."/>
            <person name="Detter J.C."/>
            <person name="Han C.S."/>
            <person name="Tapia R."/>
            <person name="Land M.L."/>
            <person name="Hauser L."/>
            <person name="Kyrpides N.C."/>
            <person name="Ivanova N.N."/>
            <person name="Pagani I."/>
            <person name="Huntmann M."/>
            <person name="Wei C.L."/>
            <person name="Davenport K.W."/>
            <person name="Daligault H."/>
            <person name="Chain P.S."/>
            <person name="Chen A."/>
            <person name="Mavromatis K."/>
            <person name="Markowitz V."/>
            <person name="Szeto E."/>
            <person name="Mikhailova N."/>
            <person name="Pati A."/>
            <person name="Wagner M."/>
            <person name="Woyke T."/>
            <person name="Ollivier B."/>
            <person name="Klenk H.P."/>
            <person name="Spring S."/>
            <person name="Loy A."/>
        </authorList>
    </citation>
    <scope>NUCLEOTIDE SEQUENCE [LARGE SCALE GENOMIC DNA]</scope>
    <source>
        <strain evidence="2">ATCC 19365 / DSM 765 / NCIMB 8382 / VKM B-1628</strain>
    </source>
</reference>
<proteinExistence type="predicted"/>
<dbReference type="KEGG" id="dor:Desor_1921"/>
<dbReference type="AlphaFoldDB" id="G7WD61"/>
<keyword evidence="2" id="KW-1185">Reference proteome</keyword>
<dbReference type="Proteomes" id="UP000006346">
    <property type="component" value="Chromosome"/>
</dbReference>
<protein>
    <submittedName>
        <fullName evidence="1">Uncharacterized protein</fullName>
    </submittedName>
</protein>
<reference evidence="2" key="1">
    <citation type="submission" date="2011-11" db="EMBL/GenBank/DDBJ databases">
        <title>Complete sequence of Desulfosporosinus orientis DSM 765.</title>
        <authorList>
            <person name="Lucas S."/>
            <person name="Han J."/>
            <person name="Lapidus A."/>
            <person name="Cheng J.-F."/>
            <person name="Goodwin L."/>
            <person name="Pitluck S."/>
            <person name="Peters L."/>
            <person name="Ovchinnikova G."/>
            <person name="Teshima H."/>
            <person name="Detter J.C."/>
            <person name="Han C."/>
            <person name="Tapia R."/>
            <person name="Land M."/>
            <person name="Hauser L."/>
            <person name="Kyrpides N."/>
            <person name="Ivanova N."/>
            <person name="Pagani I."/>
            <person name="Pester M."/>
            <person name="Spring S."/>
            <person name="Ollivier B."/>
            <person name="Rattei T."/>
            <person name="Klenk H.-P."/>
            <person name="Wagner M."/>
            <person name="Loy A."/>
            <person name="Woyke T."/>
        </authorList>
    </citation>
    <scope>NUCLEOTIDE SEQUENCE [LARGE SCALE GENOMIC DNA]</scope>
    <source>
        <strain evidence="2">ATCC 19365 / DSM 765 / NCIMB 8382 / VKM B-1628</strain>
    </source>
</reference>
<dbReference type="HOGENOM" id="CLU_2952918_0_0_9"/>
<dbReference type="EMBL" id="CP003108">
    <property type="protein sequence ID" value="AET67546.1"/>
    <property type="molecule type" value="Genomic_DNA"/>
</dbReference>
<name>G7WD61_DESOD</name>
<evidence type="ECO:0000313" key="2">
    <source>
        <dbReference type="Proteomes" id="UP000006346"/>
    </source>
</evidence>
<accession>G7WD61</accession>
<sequence length="59" mass="7364">MRKYVEYLEEWYKLRSSLIAQQHVFWRKIKTAQRRKELTQEDVSTFFGVDFSRQPAFYK</sequence>
<organism evidence="1 2">
    <name type="scientific">Desulfosporosinus orientis (strain ATCC 19365 / DSM 765 / NCIMB 8382 / VKM B-1628 / Singapore I)</name>
    <name type="common">Desulfotomaculum orientis</name>
    <dbReference type="NCBI Taxonomy" id="768706"/>
    <lineage>
        <taxon>Bacteria</taxon>
        <taxon>Bacillati</taxon>
        <taxon>Bacillota</taxon>
        <taxon>Clostridia</taxon>
        <taxon>Eubacteriales</taxon>
        <taxon>Desulfitobacteriaceae</taxon>
        <taxon>Desulfosporosinus</taxon>
    </lineage>
</organism>
<evidence type="ECO:0000313" key="1">
    <source>
        <dbReference type="EMBL" id="AET67546.1"/>
    </source>
</evidence>
<gene>
    <name evidence="1" type="ordered locus">Desor_1921</name>
</gene>